<gene>
    <name evidence="4" type="ORF">FOZ61_004136</name>
</gene>
<keyword evidence="1" id="KW-0677">Repeat</keyword>
<dbReference type="OrthoDB" id="185373at2759"/>
<dbReference type="PROSITE" id="PS51375">
    <property type="entry name" value="PPR"/>
    <property type="match status" value="2"/>
</dbReference>
<accession>A0A7J6LMM5</accession>
<sequence length="1028" mass="115275">MEDLQSVRGKSSIQETLVVLCTAAVARAIHNTDFKNFMLRCCSDAGPWAARPMRAFPSRLTAYLWSPHGRSGHSLMFQSRRYTDAAAVMRTATAAGATFRKASFYDAPTLSKRPKRKAPLGHFKPWAIRGRESKRVAPDEQKVIKGINAGLIESSDAASADFPDVATVEGQKRLEAIQQRNSARLRRMVVRPVAGMPRDHRIYIQGGESMHLEDLGLPGSSVFRENGIQKVRDLYRKKMGDKVPVSEWFWHKKRRQRKREPGTLEWSGEWSEGRTFNEKGPESKPKRSHEEEDPPGAFMGGVLDLVGKQPSRIDAKTREAVSPTRFARKYLGNPDSIDINAEAASIQQCMASKGGEKREAPEYDKFEKEKYREEGESVTEESPLTATDRKLITDVGTNIIGQLRAAAAKYAATGISPEMLLREGYCGTGAGIEHTKRTQDLAACKGTSFAKLLESGEGSTENINLLIRSIGSRVAAARGRKKAKVLAEALEVHDKMIEHGFETNDDTYVSLMIACHDEAELARKVYLKMREHLIAATPKVYGALIKAHIRTRDITSGFALMRKMEDEGLKPGVEIYTMLIDGLVKAGRYEVAWEQFWDARSFKEVQPDSVLFTVMIKACRKKDECERAMGIFEDMKQSGQFPTDITYQELILCYSTDKYFSPRAFEIWNQMQAEDMSMTIPIARGLLQACATLGDVPRLQATLRAIRLAGVPLTTQMHGLCIRVFGSAMQLKGTTDFERVSHLRCAWHIVAALRESNNKLTADVLDEITKVYAAGGFASHAIDMVQQYASFGVAPTVRTYETLLRMLGKGMGDNARFMALYTQMKEHFKTVDESSKAKGENNALVEVVERETDAVVVPCSGDPDACPPQMSEEMLRLALDVAMNSKSSRATLAVLDDMYSRGVMPLPYQAGRLAKVGRKVVQLHHMVAKLVLNSRQQMFDKVSRRKKLDELEIRQHELLLAKEGLTTLDATPLHEARERYWEHIDKRSGGKDPSLPYDQYRQMKKKGGDFYAKMRDKPQPNFIAEKFI</sequence>
<evidence type="ECO:0000256" key="1">
    <source>
        <dbReference type="ARBA" id="ARBA00022737"/>
    </source>
</evidence>
<name>A0A7J6LMM5_PEROL</name>
<feature type="region of interest" description="Disordered" evidence="3">
    <location>
        <begin position="260"/>
        <end position="300"/>
    </location>
</feature>
<dbReference type="EMBL" id="JABAHT010000237">
    <property type="protein sequence ID" value="KAF4660260.1"/>
    <property type="molecule type" value="Genomic_DNA"/>
</dbReference>
<comment type="caution">
    <text evidence="4">The sequence shown here is derived from an EMBL/GenBank/DDBJ whole genome shotgun (WGS) entry which is preliminary data.</text>
</comment>
<evidence type="ECO:0000256" key="2">
    <source>
        <dbReference type="PROSITE-ProRule" id="PRU00708"/>
    </source>
</evidence>
<proteinExistence type="predicted"/>
<protein>
    <submittedName>
        <fullName evidence="4">Uncharacterized protein</fullName>
    </submittedName>
</protein>
<dbReference type="PANTHER" id="PTHR47447:SF24">
    <property type="entry name" value="PENTATRICOPEPTIDE REPEAT-CONTAINING PROTEIN"/>
    <property type="match status" value="1"/>
</dbReference>
<dbReference type="Proteomes" id="UP000570595">
    <property type="component" value="Unassembled WGS sequence"/>
</dbReference>
<dbReference type="AlphaFoldDB" id="A0A7J6LMM5"/>
<organism evidence="4 5">
    <name type="scientific">Perkinsus olseni</name>
    <name type="common">Perkinsus atlanticus</name>
    <dbReference type="NCBI Taxonomy" id="32597"/>
    <lineage>
        <taxon>Eukaryota</taxon>
        <taxon>Sar</taxon>
        <taxon>Alveolata</taxon>
        <taxon>Perkinsozoa</taxon>
        <taxon>Perkinsea</taxon>
        <taxon>Perkinsida</taxon>
        <taxon>Perkinsidae</taxon>
        <taxon>Perkinsus</taxon>
    </lineage>
</organism>
<feature type="compositionally biased region" description="Basic and acidic residues" evidence="3">
    <location>
        <begin position="271"/>
        <end position="290"/>
    </location>
</feature>
<feature type="repeat" description="PPR" evidence="2">
    <location>
        <begin position="537"/>
        <end position="571"/>
    </location>
</feature>
<dbReference type="InterPro" id="IPR002885">
    <property type="entry name" value="PPR_rpt"/>
</dbReference>
<dbReference type="PANTHER" id="PTHR47447">
    <property type="entry name" value="OS03G0856100 PROTEIN"/>
    <property type="match status" value="1"/>
</dbReference>
<reference evidence="4 5" key="1">
    <citation type="submission" date="2020-04" db="EMBL/GenBank/DDBJ databases">
        <title>Perkinsus olseni comparative genomics.</title>
        <authorList>
            <person name="Bogema D.R."/>
        </authorList>
    </citation>
    <scope>NUCLEOTIDE SEQUENCE [LARGE SCALE GENOMIC DNA]</scope>
    <source>
        <strain evidence="4">ATCC PRA-179</strain>
    </source>
</reference>
<feature type="repeat" description="PPR" evidence="2">
    <location>
        <begin position="608"/>
        <end position="642"/>
    </location>
</feature>
<dbReference type="Pfam" id="PF13041">
    <property type="entry name" value="PPR_2"/>
    <property type="match status" value="1"/>
</dbReference>
<evidence type="ECO:0000313" key="5">
    <source>
        <dbReference type="Proteomes" id="UP000570595"/>
    </source>
</evidence>
<dbReference type="InterPro" id="IPR011990">
    <property type="entry name" value="TPR-like_helical_dom_sf"/>
</dbReference>
<evidence type="ECO:0000256" key="3">
    <source>
        <dbReference type="SAM" id="MobiDB-lite"/>
    </source>
</evidence>
<evidence type="ECO:0000313" key="4">
    <source>
        <dbReference type="EMBL" id="KAF4660260.1"/>
    </source>
</evidence>
<dbReference type="Gene3D" id="1.25.40.10">
    <property type="entry name" value="Tetratricopeptide repeat domain"/>
    <property type="match status" value="2"/>
</dbReference>
<dbReference type="NCBIfam" id="TIGR00756">
    <property type="entry name" value="PPR"/>
    <property type="match status" value="2"/>
</dbReference>
<dbReference type="Pfam" id="PF01535">
    <property type="entry name" value="PPR"/>
    <property type="match status" value="2"/>
</dbReference>